<evidence type="ECO:0000313" key="4">
    <source>
        <dbReference type="EMBL" id="KOO49010.1"/>
    </source>
</evidence>
<dbReference type="SUPFAM" id="SSF52172">
    <property type="entry name" value="CheY-like"/>
    <property type="match status" value="1"/>
</dbReference>
<dbReference type="SUPFAM" id="SSF81606">
    <property type="entry name" value="PP2C-like"/>
    <property type="match status" value="1"/>
</dbReference>
<evidence type="ECO:0000256" key="2">
    <source>
        <dbReference type="PROSITE-ProRule" id="PRU00169"/>
    </source>
</evidence>
<dbReference type="Gene3D" id="3.60.40.10">
    <property type="entry name" value="PPM-type phosphatase domain"/>
    <property type="match status" value="1"/>
</dbReference>
<name>A0A0M0LD79_9BACL</name>
<gene>
    <name evidence="4" type="ORF">AMD00_11455</name>
</gene>
<dbReference type="InterPro" id="IPR001789">
    <property type="entry name" value="Sig_transdc_resp-reg_receiver"/>
</dbReference>
<dbReference type="Pfam" id="PF00072">
    <property type="entry name" value="Response_reg"/>
    <property type="match status" value="1"/>
</dbReference>
<dbReference type="SMART" id="SM00331">
    <property type="entry name" value="PP2C_SIG"/>
    <property type="match status" value="1"/>
</dbReference>
<dbReference type="PATRIC" id="fig|263475.3.peg.3530"/>
<reference evidence="5" key="1">
    <citation type="submission" date="2015-08" db="EMBL/GenBank/DDBJ databases">
        <title>Fjat-10028 dsm 16317.</title>
        <authorList>
            <person name="Liu B."/>
            <person name="Wang J."/>
            <person name="Zhu Y."/>
            <person name="Liu G."/>
            <person name="Chen Q."/>
            <person name="Chen Z."/>
            <person name="Lan J."/>
            <person name="Che J."/>
            <person name="Ge C."/>
            <person name="Shi H."/>
            <person name="Pan Z."/>
            <person name="Liu X."/>
        </authorList>
    </citation>
    <scope>NUCLEOTIDE SEQUENCE [LARGE SCALE GENOMIC DNA]</scope>
    <source>
        <strain evidence="5">DSM 16317</strain>
    </source>
</reference>
<dbReference type="InterPro" id="IPR011006">
    <property type="entry name" value="CheY-like_superfamily"/>
</dbReference>
<dbReference type="GO" id="GO:0016791">
    <property type="term" value="F:phosphatase activity"/>
    <property type="evidence" value="ECO:0007669"/>
    <property type="project" value="TreeGrafter"/>
</dbReference>
<evidence type="ECO:0000259" key="3">
    <source>
        <dbReference type="PROSITE" id="PS50110"/>
    </source>
</evidence>
<dbReference type="PANTHER" id="PTHR43156:SF14">
    <property type="entry name" value="PHOSPHOSERINE PHOSPHATASE RSBP"/>
    <property type="match status" value="1"/>
</dbReference>
<proteinExistence type="predicted"/>
<dbReference type="STRING" id="263475.AMD00_11455"/>
<dbReference type="GeneID" id="301136711"/>
<keyword evidence="1" id="KW-0378">Hydrolase</keyword>
<organism evidence="4 5">
    <name type="scientific">Viridibacillus arvi</name>
    <dbReference type="NCBI Taxonomy" id="263475"/>
    <lineage>
        <taxon>Bacteria</taxon>
        <taxon>Bacillati</taxon>
        <taxon>Bacillota</taxon>
        <taxon>Bacilli</taxon>
        <taxon>Bacillales</taxon>
        <taxon>Caryophanaceae</taxon>
        <taxon>Viridibacillus</taxon>
    </lineage>
</organism>
<keyword evidence="2" id="KW-0597">Phosphoprotein</keyword>
<evidence type="ECO:0000256" key="1">
    <source>
        <dbReference type="ARBA" id="ARBA00022801"/>
    </source>
</evidence>
<dbReference type="SMART" id="SM00448">
    <property type="entry name" value="REC"/>
    <property type="match status" value="1"/>
</dbReference>
<dbReference type="PANTHER" id="PTHR43156">
    <property type="entry name" value="STAGE II SPORULATION PROTEIN E-RELATED"/>
    <property type="match status" value="1"/>
</dbReference>
<dbReference type="GO" id="GO:0000160">
    <property type="term" value="P:phosphorelay signal transduction system"/>
    <property type="evidence" value="ECO:0007669"/>
    <property type="project" value="InterPro"/>
</dbReference>
<dbReference type="Pfam" id="PF07228">
    <property type="entry name" value="SpoIIE"/>
    <property type="match status" value="1"/>
</dbReference>
<dbReference type="InterPro" id="IPR036457">
    <property type="entry name" value="PPM-type-like_dom_sf"/>
</dbReference>
<protein>
    <submittedName>
        <fullName evidence="4">Response regulator</fullName>
    </submittedName>
</protein>
<feature type="modified residue" description="4-aspartylphosphate" evidence="2">
    <location>
        <position position="59"/>
    </location>
</feature>
<comment type="caution">
    <text evidence="4">The sequence shown here is derived from an EMBL/GenBank/DDBJ whole genome shotgun (WGS) entry which is preliminary data.</text>
</comment>
<sequence length="384" mass="43933">MTILIVDDNQVNLFLVENILKRAGYNDFRSLSSAQEMFDYLGADQEYPKETEVDIILLDIMMPEMDGIEACRRLQNIPHLKDIPVIFVTALEDSNKVAEALGVGGIDYIMKPINKIDLLARIRVGLRLKYEKDWHKEQDKKLRDELDLSMQVQSSLLSEPIINEQLMIKASYLPANKLAGDMYYWQRIDENRYGVIILDMMGHGISASLVCMYISSVLRDAIRKNTDPEAIIVELNRWMNILNKKENPVHYYFTAIYMIIDTKEKTVEYVNAGHPPGFAYVDDEKVVSLSKGSCPVGFFNEMKISKDIVHYNERVQLLIFTDGVMESLDNEENDGLDAIKEAISERWVDCEVIEPIDIVMPKALQHDQPDDMCVVLIQAVSPLC</sequence>
<dbReference type="InterPro" id="IPR052016">
    <property type="entry name" value="Bact_Sigma-Reg"/>
</dbReference>
<dbReference type="InterPro" id="IPR001932">
    <property type="entry name" value="PPM-type_phosphatase-like_dom"/>
</dbReference>
<keyword evidence="5" id="KW-1185">Reference proteome</keyword>
<dbReference type="EMBL" id="LILB01000005">
    <property type="protein sequence ID" value="KOO49010.1"/>
    <property type="molecule type" value="Genomic_DNA"/>
</dbReference>
<accession>A0A0M0LD79</accession>
<dbReference type="RefSeq" id="WP_053417204.1">
    <property type="nucleotide sequence ID" value="NZ_LILB01000005.1"/>
</dbReference>
<dbReference type="OrthoDB" id="9763484at2"/>
<dbReference type="AlphaFoldDB" id="A0A0M0LD79"/>
<dbReference type="Gene3D" id="3.40.50.2300">
    <property type="match status" value="1"/>
</dbReference>
<feature type="domain" description="Response regulatory" evidence="3">
    <location>
        <begin position="2"/>
        <end position="126"/>
    </location>
</feature>
<dbReference type="Proteomes" id="UP000036867">
    <property type="component" value="Unassembled WGS sequence"/>
</dbReference>
<evidence type="ECO:0000313" key="5">
    <source>
        <dbReference type="Proteomes" id="UP000036867"/>
    </source>
</evidence>
<dbReference type="PROSITE" id="PS50110">
    <property type="entry name" value="RESPONSE_REGULATORY"/>
    <property type="match status" value="1"/>
</dbReference>